<feature type="transmembrane region" description="Helical" evidence="2">
    <location>
        <begin position="89"/>
        <end position="111"/>
    </location>
</feature>
<evidence type="ECO:0000256" key="2">
    <source>
        <dbReference type="SAM" id="Phobius"/>
    </source>
</evidence>
<feature type="transmembrane region" description="Helical" evidence="2">
    <location>
        <begin position="62"/>
        <end position="83"/>
    </location>
</feature>
<dbReference type="RefSeq" id="WP_179793068.1">
    <property type="nucleotide sequence ID" value="NZ_BAABHP010000004.1"/>
</dbReference>
<dbReference type="EMBL" id="JACCBN010000001">
    <property type="protein sequence ID" value="NYD35195.1"/>
    <property type="molecule type" value="Genomic_DNA"/>
</dbReference>
<feature type="transmembrane region" description="Helical" evidence="2">
    <location>
        <begin position="123"/>
        <end position="150"/>
    </location>
</feature>
<dbReference type="Pfam" id="PF20177">
    <property type="entry name" value="DUF6542"/>
    <property type="match status" value="1"/>
</dbReference>
<feature type="domain" description="DUF6542" evidence="3">
    <location>
        <begin position="62"/>
        <end position="175"/>
    </location>
</feature>
<proteinExistence type="predicted"/>
<evidence type="ECO:0000313" key="4">
    <source>
        <dbReference type="EMBL" id="NYD35195.1"/>
    </source>
</evidence>
<dbReference type="InterPro" id="IPR046672">
    <property type="entry name" value="DUF6542"/>
</dbReference>
<protein>
    <recommendedName>
        <fullName evidence="3">DUF6542 domain-containing protein</fullName>
    </recommendedName>
</protein>
<keyword evidence="5" id="KW-1185">Reference proteome</keyword>
<keyword evidence="2" id="KW-0812">Transmembrane</keyword>
<organism evidence="4 5">
    <name type="scientific">Actinomycetospora corticicola</name>
    <dbReference type="NCBI Taxonomy" id="663602"/>
    <lineage>
        <taxon>Bacteria</taxon>
        <taxon>Bacillati</taxon>
        <taxon>Actinomycetota</taxon>
        <taxon>Actinomycetes</taxon>
        <taxon>Pseudonocardiales</taxon>
        <taxon>Pseudonocardiaceae</taxon>
        <taxon>Actinomycetospora</taxon>
    </lineage>
</organism>
<feature type="region of interest" description="Disordered" evidence="1">
    <location>
        <begin position="1"/>
        <end position="50"/>
    </location>
</feature>
<keyword evidence="2" id="KW-1133">Transmembrane helix</keyword>
<sequence>MADRWDPRPGGGGAPRPSAPSRWSTGSSRSRPGPRPGGRPGAERPPRDVRPRQAGRFAVGPGFPWPLVVAASLVVTALLAWLLGLRGGILGLLFPVGYLVVSLLAVCAVRVDGVLVPALQPPVVAFLGLVVASIVRGDTTSTTLFVLGVFAPLAQLFWWMLVALVGSVLLGFLRFREANPGFSVLGAVRDVRNA</sequence>
<reference evidence="4 5" key="1">
    <citation type="submission" date="2020-07" db="EMBL/GenBank/DDBJ databases">
        <title>Sequencing the genomes of 1000 actinobacteria strains.</title>
        <authorList>
            <person name="Klenk H.-P."/>
        </authorList>
    </citation>
    <scope>NUCLEOTIDE SEQUENCE [LARGE SCALE GENOMIC DNA]</scope>
    <source>
        <strain evidence="4 5">DSM 45772</strain>
    </source>
</reference>
<comment type="caution">
    <text evidence="4">The sequence shown here is derived from an EMBL/GenBank/DDBJ whole genome shotgun (WGS) entry which is preliminary data.</text>
</comment>
<dbReference type="AlphaFoldDB" id="A0A7Y9DTG1"/>
<name>A0A7Y9DTG1_9PSEU</name>
<evidence type="ECO:0000259" key="3">
    <source>
        <dbReference type="Pfam" id="PF20177"/>
    </source>
</evidence>
<feature type="compositionally biased region" description="Basic and acidic residues" evidence="1">
    <location>
        <begin position="41"/>
        <end position="50"/>
    </location>
</feature>
<feature type="compositionally biased region" description="Low complexity" evidence="1">
    <location>
        <begin position="15"/>
        <end position="31"/>
    </location>
</feature>
<evidence type="ECO:0000313" key="5">
    <source>
        <dbReference type="Proteomes" id="UP000535890"/>
    </source>
</evidence>
<evidence type="ECO:0000256" key="1">
    <source>
        <dbReference type="SAM" id="MobiDB-lite"/>
    </source>
</evidence>
<dbReference type="Proteomes" id="UP000535890">
    <property type="component" value="Unassembled WGS sequence"/>
</dbReference>
<feature type="transmembrane region" description="Helical" evidence="2">
    <location>
        <begin position="156"/>
        <end position="175"/>
    </location>
</feature>
<keyword evidence="2" id="KW-0472">Membrane</keyword>
<accession>A0A7Y9DTG1</accession>
<gene>
    <name evidence="4" type="ORF">BJ983_001297</name>
</gene>